<evidence type="ECO:0000256" key="12">
    <source>
        <dbReference type="PIRSR" id="PIRSR006105-1"/>
    </source>
</evidence>
<dbReference type="PATRIC" id="fig|35818.10.peg.1545"/>
<dbReference type="GO" id="GO:0046872">
    <property type="term" value="F:metal ion binding"/>
    <property type="evidence" value="ECO:0007669"/>
    <property type="project" value="UniProtKB-KW"/>
</dbReference>
<dbReference type="PROSITE" id="PS51257">
    <property type="entry name" value="PROKAR_LIPOPROTEIN"/>
    <property type="match status" value="1"/>
</dbReference>
<comment type="PTM">
    <text evidence="12">Binds 2 heme C groups per subunit.</text>
</comment>
<evidence type="ECO:0000313" key="14">
    <source>
        <dbReference type="EMBL" id="KPH51305.1"/>
    </source>
</evidence>
<accession>A0A0N1E4R1</accession>
<evidence type="ECO:0000256" key="10">
    <source>
        <dbReference type="ARBA" id="ARBA00023004"/>
    </source>
</evidence>
<feature type="binding site" description="axial binding residue" evidence="13">
    <location>
        <position position="75"/>
    </location>
    <ligand>
        <name>heme c</name>
        <dbReference type="ChEBI" id="CHEBI:61717"/>
        <label>1</label>
    </ligand>
    <ligandPart>
        <name>Fe</name>
        <dbReference type="ChEBI" id="CHEBI:18248"/>
    </ligandPart>
</feature>
<dbReference type="AlphaFoldDB" id="A0A0N1E4R1"/>
<evidence type="ECO:0000256" key="7">
    <source>
        <dbReference type="ARBA" id="ARBA00022729"/>
    </source>
</evidence>
<feature type="binding site" description="covalent" evidence="12">
    <location>
        <position position="132"/>
    </location>
    <ligand>
        <name>heme c</name>
        <dbReference type="ChEBI" id="CHEBI:61717"/>
        <label>2</label>
    </ligand>
</feature>
<organism evidence="15 17">
    <name type="scientific">Helicobacter pullorum</name>
    <dbReference type="NCBI Taxonomy" id="35818"/>
    <lineage>
        <taxon>Bacteria</taxon>
        <taxon>Pseudomonadati</taxon>
        <taxon>Campylobacterota</taxon>
        <taxon>Epsilonproteobacteria</taxon>
        <taxon>Campylobacterales</taxon>
        <taxon>Helicobacteraceae</taxon>
        <taxon>Helicobacter</taxon>
    </lineage>
</organism>
<feature type="binding site" description="covalent" evidence="12">
    <location>
        <position position="93"/>
    </location>
    <ligand>
        <name>heme c</name>
        <dbReference type="ChEBI" id="CHEBI:61717"/>
        <label>1</label>
    </ligand>
</feature>
<feature type="binding site" description="covalent" evidence="12">
    <location>
        <position position="135"/>
    </location>
    <ligand>
        <name>heme c</name>
        <dbReference type="ChEBI" id="CHEBI:61717"/>
        <label>2</label>
    </ligand>
</feature>
<keyword evidence="6 13" id="KW-0479">Metal-binding</keyword>
<protein>
    <recommendedName>
        <fullName evidence="3">Periplasmic nitrate reductase, electron transfer subunit</fullName>
    </recommendedName>
    <alternativeName>
        <fullName evidence="11">Diheme cytochrome c NapB</fullName>
    </alternativeName>
</protein>
<dbReference type="Proteomes" id="UP000037800">
    <property type="component" value="Unassembled WGS sequence"/>
</dbReference>
<dbReference type="SUPFAM" id="SSF48695">
    <property type="entry name" value="Multiheme cytochromes"/>
    <property type="match status" value="1"/>
</dbReference>
<evidence type="ECO:0000256" key="13">
    <source>
        <dbReference type="PIRSR" id="PIRSR006105-2"/>
    </source>
</evidence>
<dbReference type="PANTHER" id="PTHR38604:SF1">
    <property type="entry name" value="PERIPLASMIC NITRATE REDUCTASE, ELECTRON TRANSFER SUBUNIT"/>
    <property type="match status" value="1"/>
</dbReference>
<dbReference type="STRING" id="35818.HPU229336_07845"/>
<gene>
    <name evidence="15" type="ORF">HPU229334_02745</name>
    <name evidence="14" type="ORF">HPU229336_07845</name>
</gene>
<evidence type="ECO:0000256" key="5">
    <source>
        <dbReference type="ARBA" id="ARBA00022617"/>
    </source>
</evidence>
<keyword evidence="4" id="KW-0813">Transport</keyword>
<dbReference type="RefSeq" id="WP_005020814.1">
    <property type="nucleotide sequence ID" value="NZ_CABKNZ010000044.1"/>
</dbReference>
<dbReference type="Proteomes" id="UP000037997">
    <property type="component" value="Unassembled WGS sequence"/>
</dbReference>
<evidence type="ECO:0000256" key="9">
    <source>
        <dbReference type="ARBA" id="ARBA00022982"/>
    </source>
</evidence>
<evidence type="ECO:0000256" key="2">
    <source>
        <dbReference type="ARBA" id="ARBA00007368"/>
    </source>
</evidence>
<feature type="binding site" description="axial binding residue" evidence="13">
    <location>
        <position position="94"/>
    </location>
    <ligand>
        <name>heme c</name>
        <dbReference type="ChEBI" id="CHEBI:61717"/>
        <label>1</label>
    </ligand>
    <ligandPart>
        <name>Fe</name>
        <dbReference type="ChEBI" id="CHEBI:18248"/>
    </ligandPart>
</feature>
<feature type="binding site" description="covalent" evidence="12">
    <location>
        <position position="90"/>
    </location>
    <ligand>
        <name>heme c</name>
        <dbReference type="ChEBI" id="CHEBI:61717"/>
        <label>1</label>
    </ligand>
</feature>
<evidence type="ECO:0000313" key="17">
    <source>
        <dbReference type="Proteomes" id="UP000037997"/>
    </source>
</evidence>
<evidence type="ECO:0000256" key="3">
    <source>
        <dbReference type="ARBA" id="ARBA00013773"/>
    </source>
</evidence>
<keyword evidence="9" id="KW-0249">Electron transport</keyword>
<keyword evidence="7" id="KW-0732">Signal</keyword>
<dbReference type="GO" id="GO:0042597">
    <property type="term" value="C:periplasmic space"/>
    <property type="evidence" value="ECO:0007669"/>
    <property type="project" value="UniProtKB-SubCell"/>
</dbReference>
<feature type="binding site" description="axial binding residue" evidence="13">
    <location>
        <position position="136"/>
    </location>
    <ligand>
        <name>heme c</name>
        <dbReference type="ChEBI" id="CHEBI:61717"/>
        <label>2</label>
    </ligand>
    <ligandPart>
        <name>Fe</name>
        <dbReference type="ChEBI" id="CHEBI:18248"/>
    </ligandPart>
</feature>
<evidence type="ECO:0000313" key="16">
    <source>
        <dbReference type="Proteomes" id="UP000037800"/>
    </source>
</evidence>
<dbReference type="InterPro" id="IPR036280">
    <property type="entry name" value="Multihaem_cyt_sf"/>
</dbReference>
<dbReference type="GO" id="GO:0009061">
    <property type="term" value="P:anaerobic respiration"/>
    <property type="evidence" value="ECO:0007669"/>
    <property type="project" value="InterPro"/>
</dbReference>
<proteinExistence type="inferred from homology"/>
<evidence type="ECO:0000256" key="4">
    <source>
        <dbReference type="ARBA" id="ARBA00022448"/>
    </source>
</evidence>
<evidence type="ECO:0000256" key="8">
    <source>
        <dbReference type="ARBA" id="ARBA00022764"/>
    </source>
</evidence>
<dbReference type="EMBL" id="JNOC01000016">
    <property type="protein sequence ID" value="KPH56328.1"/>
    <property type="molecule type" value="Genomic_DNA"/>
</dbReference>
<feature type="binding site" description="axial binding residue" evidence="13">
    <location>
        <position position="111"/>
    </location>
    <ligand>
        <name>heme c</name>
        <dbReference type="ChEBI" id="CHEBI:61717"/>
        <label>2</label>
    </ligand>
    <ligandPart>
        <name>Fe</name>
        <dbReference type="ChEBI" id="CHEBI:18248"/>
    </ligandPart>
</feature>
<keyword evidence="8" id="KW-0574">Periplasm</keyword>
<comment type="similarity">
    <text evidence="2">Belongs to the NapB family.</text>
</comment>
<evidence type="ECO:0000256" key="11">
    <source>
        <dbReference type="ARBA" id="ARBA00031832"/>
    </source>
</evidence>
<comment type="caution">
    <text evidence="15">The sequence shown here is derived from an EMBL/GenBank/DDBJ whole genome shotgun (WGS) entry which is preliminary data.</text>
</comment>
<sequence length="174" mass="19181">MKFGTILVAGVSTLALILVSCKSIQSYSSEEIGLRKTTLFNEEAEIKAYDYTGKTAGESTLIERSFENAPPMISHNLDGMLPITRDNNACTSCHLPEIAEAVAATPMPKSHFYNFRENKNLDGQMDENRFNCVICHTTQVDAPPLVGNNFKADFRQEEGSSKSNLLDVINEGVE</sequence>
<dbReference type="Gene3D" id="1.10.1130.10">
    <property type="entry name" value="Flavocytochrome C3, Chain A"/>
    <property type="match status" value="1"/>
</dbReference>
<dbReference type="EMBL" id="JNUR01000006">
    <property type="protein sequence ID" value="KPH51305.1"/>
    <property type="molecule type" value="Genomic_DNA"/>
</dbReference>
<dbReference type="OrthoDB" id="13290at2"/>
<dbReference type="Pfam" id="PF03892">
    <property type="entry name" value="NapB"/>
    <property type="match status" value="1"/>
</dbReference>
<evidence type="ECO:0000256" key="6">
    <source>
        <dbReference type="ARBA" id="ARBA00022723"/>
    </source>
</evidence>
<dbReference type="PIRSF" id="PIRSF006105">
    <property type="entry name" value="NapB"/>
    <property type="match status" value="1"/>
</dbReference>
<keyword evidence="10 13" id="KW-0408">Iron</keyword>
<dbReference type="PANTHER" id="PTHR38604">
    <property type="entry name" value="PERIPLASMIC NITRATE REDUCTASE, ELECTRON TRANSFER SUBUNIT"/>
    <property type="match status" value="1"/>
</dbReference>
<reference evidence="16 17" key="1">
    <citation type="submission" date="2014-06" db="EMBL/GenBank/DDBJ databases">
        <title>Helicobacter pullorum isolates in fresh chicken meat - phenotypic and genotypic features.</title>
        <authorList>
            <person name="Borges V."/>
            <person name="Santos A."/>
            <person name="Correia C.B."/>
            <person name="Saraiva M."/>
            <person name="Menard A."/>
            <person name="Vieira L."/>
            <person name="Sampaio D.A."/>
            <person name="Gomes J.P."/>
            <person name="Oleastro M."/>
        </authorList>
    </citation>
    <scope>NUCLEOTIDE SEQUENCE [LARGE SCALE GENOMIC DNA]</scope>
    <source>
        <strain evidence="15 17">229334/12</strain>
        <strain evidence="14 16">229336/12</strain>
    </source>
</reference>
<comment type="subcellular location">
    <subcellularLocation>
        <location evidence="1">Periplasm</location>
    </subcellularLocation>
</comment>
<keyword evidence="5 12" id="KW-0349">Heme</keyword>
<name>A0A0N1E4R1_9HELI</name>
<evidence type="ECO:0000313" key="15">
    <source>
        <dbReference type="EMBL" id="KPH56328.1"/>
    </source>
</evidence>
<dbReference type="InterPro" id="IPR005591">
    <property type="entry name" value="NapB"/>
</dbReference>
<evidence type="ECO:0000256" key="1">
    <source>
        <dbReference type="ARBA" id="ARBA00004418"/>
    </source>
</evidence>